<comment type="similarity">
    <text evidence="9">Belongs to the DnaJ family.</text>
</comment>
<dbReference type="PANTHER" id="PTHR43096">
    <property type="entry name" value="DNAJ HOMOLOG 1, MITOCHONDRIAL-RELATED"/>
    <property type="match status" value="1"/>
</dbReference>
<dbReference type="PROSITE" id="PS51188">
    <property type="entry name" value="ZF_CR"/>
    <property type="match status" value="1"/>
</dbReference>
<comment type="subcellular location">
    <subcellularLocation>
        <location evidence="9">Cytoplasm</location>
    </subcellularLocation>
</comment>
<feature type="binding site" evidence="9">
    <location>
        <position position="201"/>
    </location>
    <ligand>
        <name>Zn(2+)</name>
        <dbReference type="ChEBI" id="CHEBI:29105"/>
        <label>1</label>
    </ligand>
</feature>
<evidence type="ECO:0000256" key="6">
    <source>
        <dbReference type="ARBA" id="ARBA00022833"/>
    </source>
</evidence>
<keyword evidence="8 9" id="KW-0143">Chaperone</keyword>
<dbReference type="CDD" id="cd10747">
    <property type="entry name" value="DnaJ_C"/>
    <property type="match status" value="1"/>
</dbReference>
<evidence type="ECO:0000256" key="2">
    <source>
        <dbReference type="ARBA" id="ARBA00022705"/>
    </source>
</evidence>
<name>A0ABS4WF38_9MICC</name>
<feature type="zinc finger region" description="CR-type" evidence="10">
    <location>
        <begin position="128"/>
        <end position="210"/>
    </location>
</feature>
<feature type="domain" description="CR-type" evidence="12">
    <location>
        <begin position="128"/>
        <end position="210"/>
    </location>
</feature>
<keyword evidence="7 9" id="KW-0346">Stress response</keyword>
<feature type="binding site" evidence="9">
    <location>
        <position position="158"/>
    </location>
    <ligand>
        <name>Zn(2+)</name>
        <dbReference type="ChEBI" id="CHEBI:29105"/>
        <label>2</label>
    </ligand>
</feature>
<keyword evidence="5 9" id="KW-0863">Zinc-finger</keyword>
<dbReference type="InterPro" id="IPR018253">
    <property type="entry name" value="DnaJ_domain_CS"/>
</dbReference>
<keyword evidence="4 9" id="KW-0677">Repeat</keyword>
<dbReference type="Gene3D" id="2.10.230.10">
    <property type="entry name" value="Heat shock protein DnaJ, cysteine-rich domain"/>
    <property type="match status" value="1"/>
</dbReference>
<keyword evidence="1 9" id="KW-0963">Cytoplasm</keyword>
<feature type="binding site" evidence="9">
    <location>
        <position position="184"/>
    </location>
    <ligand>
        <name>Zn(2+)</name>
        <dbReference type="ChEBI" id="CHEBI:29105"/>
        <label>2</label>
    </ligand>
</feature>
<evidence type="ECO:0000313" key="14">
    <source>
        <dbReference type="Proteomes" id="UP000766570"/>
    </source>
</evidence>
<dbReference type="EMBL" id="JAGIOE010000001">
    <property type="protein sequence ID" value="MBP2374819.1"/>
    <property type="molecule type" value="Genomic_DNA"/>
</dbReference>
<dbReference type="InterPro" id="IPR001623">
    <property type="entry name" value="DnaJ_domain"/>
</dbReference>
<sequence>MSTHYEVLGVSKDATGEEIKKAYRKLARKLHPDVNPGDDASEKFKLVTRAYEVLSDADKRANYDATGNENGNGQTGFGGGGGFGGGFGDIFEQFFGGGGGAQGPASRTQRGRDALITATIDLGDAVAGTVYPLEMETAVTCSTCEGSCCRPGTSPVTCTICHGAGQIQRPVRSFLGQMMTVETCAACRGFGTTIPDPCIDCNGQGRVRERISKQLKVPAGVASGTRIHLANQGEAGPGGGPNGDLYVEIEVRRHKIFERDGVDLHARMNVPMTAAALGADLDLETFDGPQVIEVESGAQSGDTVRLAGLGVPRLRGGKRGDIIVHLHVETPTKVDAAQRELLEQLAKLRGEEFAEGRMENSGGMFSRLRGKLGNLGA</sequence>
<evidence type="ECO:0000259" key="12">
    <source>
        <dbReference type="PROSITE" id="PS51188"/>
    </source>
</evidence>
<dbReference type="Gene3D" id="1.10.287.110">
    <property type="entry name" value="DnaJ domain"/>
    <property type="match status" value="1"/>
</dbReference>
<evidence type="ECO:0000256" key="1">
    <source>
        <dbReference type="ARBA" id="ARBA00022490"/>
    </source>
</evidence>
<evidence type="ECO:0000256" key="4">
    <source>
        <dbReference type="ARBA" id="ARBA00022737"/>
    </source>
</evidence>
<dbReference type="InterPro" id="IPR012724">
    <property type="entry name" value="DnaJ"/>
</dbReference>
<keyword evidence="6 9" id="KW-0862">Zinc</keyword>
<dbReference type="SUPFAM" id="SSF46565">
    <property type="entry name" value="Chaperone J-domain"/>
    <property type="match status" value="1"/>
</dbReference>
<dbReference type="PROSITE" id="PS50076">
    <property type="entry name" value="DNAJ_2"/>
    <property type="match status" value="1"/>
</dbReference>
<accession>A0ABS4WF38</accession>
<protein>
    <recommendedName>
        <fullName evidence="9">Chaperone protein DnaJ</fullName>
    </recommendedName>
</protein>
<comment type="subunit">
    <text evidence="9">Homodimer.</text>
</comment>
<dbReference type="InterPro" id="IPR001305">
    <property type="entry name" value="HSP_DnaJ_Cys-rich_dom"/>
</dbReference>
<organism evidence="13 14">
    <name type="scientific">Paeniglutamicibacter psychrophenolicus</name>
    <dbReference type="NCBI Taxonomy" id="257454"/>
    <lineage>
        <taxon>Bacteria</taxon>
        <taxon>Bacillati</taxon>
        <taxon>Actinomycetota</taxon>
        <taxon>Actinomycetes</taxon>
        <taxon>Micrococcales</taxon>
        <taxon>Micrococcaceae</taxon>
        <taxon>Paeniglutamicibacter</taxon>
    </lineage>
</organism>
<dbReference type="Gene3D" id="2.60.260.20">
    <property type="entry name" value="Urease metallochaperone UreE, N-terminal domain"/>
    <property type="match status" value="2"/>
</dbReference>
<dbReference type="InterPro" id="IPR002939">
    <property type="entry name" value="DnaJ_C"/>
</dbReference>
<evidence type="ECO:0000256" key="9">
    <source>
        <dbReference type="HAMAP-Rule" id="MF_01152"/>
    </source>
</evidence>
<feature type="binding site" evidence="9">
    <location>
        <position position="144"/>
    </location>
    <ligand>
        <name>Zn(2+)</name>
        <dbReference type="ChEBI" id="CHEBI:29105"/>
        <label>1</label>
    </ligand>
</feature>
<dbReference type="SMART" id="SM00271">
    <property type="entry name" value="DnaJ"/>
    <property type="match status" value="1"/>
</dbReference>
<proteinExistence type="inferred from homology"/>
<dbReference type="RefSeq" id="WP_209907936.1">
    <property type="nucleotide sequence ID" value="NZ_BAAAMI010000028.1"/>
</dbReference>
<feature type="binding site" evidence="9">
    <location>
        <position position="161"/>
    </location>
    <ligand>
        <name>Zn(2+)</name>
        <dbReference type="ChEBI" id="CHEBI:29105"/>
        <label>2</label>
    </ligand>
</feature>
<dbReference type="Proteomes" id="UP000766570">
    <property type="component" value="Unassembled WGS sequence"/>
</dbReference>
<keyword evidence="3 9" id="KW-0479">Metal-binding</keyword>
<gene>
    <name evidence="9" type="primary">dnaJ</name>
    <name evidence="13" type="ORF">JOF46_002731</name>
</gene>
<dbReference type="CDD" id="cd06257">
    <property type="entry name" value="DnaJ"/>
    <property type="match status" value="1"/>
</dbReference>
<dbReference type="InterPro" id="IPR036410">
    <property type="entry name" value="HSP_DnaJ_Cys-rich_dom_sf"/>
</dbReference>
<dbReference type="PROSITE" id="PS00636">
    <property type="entry name" value="DNAJ_1"/>
    <property type="match status" value="1"/>
</dbReference>
<dbReference type="Pfam" id="PF01556">
    <property type="entry name" value="DnaJ_C"/>
    <property type="match status" value="1"/>
</dbReference>
<comment type="caution">
    <text evidence="9">Lacks conserved residue(s) required for the propagation of feature annotation.</text>
</comment>
<dbReference type="NCBIfam" id="NF008035">
    <property type="entry name" value="PRK10767.1"/>
    <property type="match status" value="1"/>
</dbReference>
<dbReference type="SUPFAM" id="SSF49493">
    <property type="entry name" value="HSP40/DnaJ peptide-binding domain"/>
    <property type="match status" value="2"/>
</dbReference>
<feature type="binding site" evidence="9">
    <location>
        <position position="187"/>
    </location>
    <ligand>
        <name>Zn(2+)</name>
        <dbReference type="ChEBI" id="CHEBI:29105"/>
        <label>2</label>
    </ligand>
</feature>
<evidence type="ECO:0000313" key="13">
    <source>
        <dbReference type="EMBL" id="MBP2374819.1"/>
    </source>
</evidence>
<dbReference type="InterPro" id="IPR036869">
    <property type="entry name" value="J_dom_sf"/>
</dbReference>
<evidence type="ECO:0000256" key="10">
    <source>
        <dbReference type="PROSITE-ProRule" id="PRU00546"/>
    </source>
</evidence>
<comment type="domain">
    <text evidence="9">The J domain is necessary and sufficient to stimulate DnaK ATPase activity. Zinc center 1 plays an important role in the autonomous, DnaK-independent chaperone activity of DnaJ. Zinc center 2 is essential for interaction with DnaK and for DnaJ activity.</text>
</comment>
<evidence type="ECO:0000256" key="7">
    <source>
        <dbReference type="ARBA" id="ARBA00023016"/>
    </source>
</evidence>
<comment type="caution">
    <text evidence="13">The sequence shown here is derived from an EMBL/GenBank/DDBJ whole genome shotgun (WGS) entry which is preliminary data.</text>
</comment>
<keyword evidence="2 9" id="KW-0235">DNA replication</keyword>
<feature type="binding site" evidence="9">
    <location>
        <position position="198"/>
    </location>
    <ligand>
        <name>Zn(2+)</name>
        <dbReference type="ChEBI" id="CHEBI:29105"/>
        <label>1</label>
    </ligand>
</feature>
<dbReference type="InterPro" id="IPR008971">
    <property type="entry name" value="HSP40/DnaJ_pept-bd"/>
</dbReference>
<comment type="cofactor">
    <cofactor evidence="9">
        <name>Zn(2+)</name>
        <dbReference type="ChEBI" id="CHEBI:29105"/>
    </cofactor>
    <text evidence="9">Binds 2 Zn(2+) ions per monomer.</text>
</comment>
<comment type="function">
    <text evidence="9">Participates actively in the response to hyperosmotic and heat shock by preventing the aggregation of stress-denatured proteins and by disaggregating proteins, also in an autonomous, DnaK-independent fashion. Unfolded proteins bind initially to DnaJ; upon interaction with the DnaJ-bound protein, DnaK hydrolyzes its bound ATP, resulting in the formation of a stable complex. GrpE releases ADP from DnaK; ATP binding to DnaK triggers the release of the substrate protein, thus completing the reaction cycle. Several rounds of ATP-dependent interactions between DnaJ, DnaK and GrpE are required for fully efficient folding. Also involved, together with DnaK and GrpE, in the DNA replication of plasmids through activation of initiation proteins.</text>
</comment>
<dbReference type="Pfam" id="PF00684">
    <property type="entry name" value="DnaJ_CXXCXGXG"/>
    <property type="match status" value="1"/>
</dbReference>
<dbReference type="HAMAP" id="MF_01152">
    <property type="entry name" value="DnaJ"/>
    <property type="match status" value="1"/>
</dbReference>
<dbReference type="Pfam" id="PF00226">
    <property type="entry name" value="DnaJ"/>
    <property type="match status" value="1"/>
</dbReference>
<dbReference type="SUPFAM" id="SSF57938">
    <property type="entry name" value="DnaJ/Hsp40 cysteine-rich domain"/>
    <property type="match status" value="1"/>
</dbReference>
<evidence type="ECO:0000256" key="5">
    <source>
        <dbReference type="ARBA" id="ARBA00022771"/>
    </source>
</evidence>
<feature type="domain" description="J" evidence="11">
    <location>
        <begin position="3"/>
        <end position="67"/>
    </location>
</feature>
<dbReference type="CDD" id="cd10719">
    <property type="entry name" value="DnaJ_zf"/>
    <property type="match status" value="1"/>
</dbReference>
<feature type="binding site" evidence="9">
    <location>
        <position position="141"/>
    </location>
    <ligand>
        <name>Zn(2+)</name>
        <dbReference type="ChEBI" id="CHEBI:29105"/>
        <label>1</label>
    </ligand>
</feature>
<dbReference type="PANTHER" id="PTHR43096:SF48">
    <property type="entry name" value="CHAPERONE PROTEIN DNAJ"/>
    <property type="match status" value="1"/>
</dbReference>
<keyword evidence="14" id="KW-1185">Reference proteome</keyword>
<dbReference type="PRINTS" id="PR00625">
    <property type="entry name" value="JDOMAIN"/>
</dbReference>
<reference evidence="13 14" key="1">
    <citation type="submission" date="2021-03" db="EMBL/GenBank/DDBJ databases">
        <title>Sequencing the genomes of 1000 actinobacteria strains.</title>
        <authorList>
            <person name="Klenk H.-P."/>
        </authorList>
    </citation>
    <scope>NUCLEOTIDE SEQUENCE [LARGE SCALE GENOMIC DNA]</scope>
    <source>
        <strain evidence="13 14">DSM 15454</strain>
    </source>
</reference>
<evidence type="ECO:0000256" key="3">
    <source>
        <dbReference type="ARBA" id="ARBA00022723"/>
    </source>
</evidence>
<evidence type="ECO:0000259" key="11">
    <source>
        <dbReference type="PROSITE" id="PS50076"/>
    </source>
</evidence>
<evidence type="ECO:0000256" key="8">
    <source>
        <dbReference type="ARBA" id="ARBA00023186"/>
    </source>
</evidence>